<proteinExistence type="predicted"/>
<dbReference type="EMBL" id="BAAAZP010000089">
    <property type="protein sequence ID" value="GAA3677792.1"/>
    <property type="molecule type" value="Genomic_DNA"/>
</dbReference>
<feature type="compositionally biased region" description="Basic and acidic residues" evidence="1">
    <location>
        <begin position="91"/>
        <end position="101"/>
    </location>
</feature>
<accession>A0ABP7C4Y0</accession>
<evidence type="ECO:0000313" key="3">
    <source>
        <dbReference type="Proteomes" id="UP001500902"/>
    </source>
</evidence>
<feature type="compositionally biased region" description="Basic and acidic residues" evidence="1">
    <location>
        <begin position="1"/>
        <end position="24"/>
    </location>
</feature>
<evidence type="ECO:0000313" key="2">
    <source>
        <dbReference type="EMBL" id="GAA3677792.1"/>
    </source>
</evidence>
<sequence length="101" mass="11516">MGRGRVEQRPHEQDGLDPIERGAEDIGVGQVTDHRLHAGERVRRMPVETPDAHATRMETPDDLTPEVSRRTGHEYRRRTKGGFGHARRLGVKVDMKARSER</sequence>
<name>A0ABP7C4Y0_9ACTN</name>
<feature type="compositionally biased region" description="Basic and acidic residues" evidence="1">
    <location>
        <begin position="32"/>
        <end position="59"/>
    </location>
</feature>
<feature type="compositionally biased region" description="Basic residues" evidence="1">
    <location>
        <begin position="75"/>
        <end position="90"/>
    </location>
</feature>
<comment type="caution">
    <text evidence="2">The sequence shown here is derived from an EMBL/GenBank/DDBJ whole genome shotgun (WGS) entry which is preliminary data.</text>
</comment>
<reference evidence="3" key="1">
    <citation type="journal article" date="2019" name="Int. J. Syst. Evol. Microbiol.">
        <title>The Global Catalogue of Microorganisms (GCM) 10K type strain sequencing project: providing services to taxonomists for standard genome sequencing and annotation.</title>
        <authorList>
            <consortium name="The Broad Institute Genomics Platform"/>
            <consortium name="The Broad Institute Genome Sequencing Center for Infectious Disease"/>
            <person name="Wu L."/>
            <person name="Ma J."/>
        </authorList>
    </citation>
    <scope>NUCLEOTIDE SEQUENCE [LARGE SCALE GENOMIC DNA]</scope>
    <source>
        <strain evidence="3">JCM 16904</strain>
    </source>
</reference>
<feature type="region of interest" description="Disordered" evidence="1">
    <location>
        <begin position="1"/>
        <end position="101"/>
    </location>
</feature>
<gene>
    <name evidence="2" type="ORF">GCM10022224_047340</name>
</gene>
<evidence type="ECO:0000256" key="1">
    <source>
        <dbReference type="SAM" id="MobiDB-lite"/>
    </source>
</evidence>
<organism evidence="2 3">
    <name type="scientific">Nonomuraea antimicrobica</name>
    <dbReference type="NCBI Taxonomy" id="561173"/>
    <lineage>
        <taxon>Bacteria</taxon>
        <taxon>Bacillati</taxon>
        <taxon>Actinomycetota</taxon>
        <taxon>Actinomycetes</taxon>
        <taxon>Streptosporangiales</taxon>
        <taxon>Streptosporangiaceae</taxon>
        <taxon>Nonomuraea</taxon>
    </lineage>
</organism>
<dbReference type="Proteomes" id="UP001500902">
    <property type="component" value="Unassembled WGS sequence"/>
</dbReference>
<protein>
    <submittedName>
        <fullName evidence="2">Uncharacterized protein</fullName>
    </submittedName>
</protein>
<keyword evidence="3" id="KW-1185">Reference proteome</keyword>